<name>A0AAV3UHV9_9EURY</name>
<dbReference type="Proteomes" id="UP001501729">
    <property type="component" value="Unassembled WGS sequence"/>
</dbReference>
<dbReference type="AlphaFoldDB" id="A0AAV3UHV9"/>
<protein>
    <submittedName>
        <fullName evidence="1">Uncharacterized protein</fullName>
    </submittedName>
</protein>
<accession>A0AAV3UHV9</accession>
<gene>
    <name evidence="1" type="ORF">GCM10025751_25320</name>
</gene>
<organism evidence="1 2">
    <name type="scientific">Haladaptatus pallidirubidus</name>
    <dbReference type="NCBI Taxonomy" id="1008152"/>
    <lineage>
        <taxon>Archaea</taxon>
        <taxon>Methanobacteriati</taxon>
        <taxon>Methanobacteriota</taxon>
        <taxon>Stenosarchaea group</taxon>
        <taxon>Halobacteria</taxon>
        <taxon>Halobacteriales</taxon>
        <taxon>Haladaptataceae</taxon>
        <taxon>Haladaptatus</taxon>
    </lineage>
</organism>
<dbReference type="RefSeq" id="WP_227777739.1">
    <property type="nucleotide sequence ID" value="NZ_BAABKX010000008.1"/>
</dbReference>
<evidence type="ECO:0000313" key="2">
    <source>
        <dbReference type="Proteomes" id="UP001501729"/>
    </source>
</evidence>
<dbReference type="EMBL" id="BAABKX010000008">
    <property type="protein sequence ID" value="GAA5050796.1"/>
    <property type="molecule type" value="Genomic_DNA"/>
</dbReference>
<evidence type="ECO:0000313" key="1">
    <source>
        <dbReference type="EMBL" id="GAA5050796.1"/>
    </source>
</evidence>
<sequence>MPCELAVEPVSTIHCDKQVRDYDQLNPTAKQTLAELTAEESEIVVSSQIAAGFTRNEIINYTDYLRIKM</sequence>
<reference evidence="1 2" key="1">
    <citation type="journal article" date="2019" name="Int. J. Syst. Evol. Microbiol.">
        <title>The Global Catalogue of Microorganisms (GCM) 10K type strain sequencing project: providing services to taxonomists for standard genome sequencing and annotation.</title>
        <authorList>
            <consortium name="The Broad Institute Genomics Platform"/>
            <consortium name="The Broad Institute Genome Sequencing Center for Infectious Disease"/>
            <person name="Wu L."/>
            <person name="Ma J."/>
        </authorList>
    </citation>
    <scope>NUCLEOTIDE SEQUENCE [LARGE SCALE GENOMIC DNA]</scope>
    <source>
        <strain evidence="1 2">JCM 17504</strain>
    </source>
</reference>
<comment type="caution">
    <text evidence="1">The sequence shown here is derived from an EMBL/GenBank/DDBJ whole genome shotgun (WGS) entry which is preliminary data.</text>
</comment>
<dbReference type="GeneID" id="68616041"/>
<keyword evidence="2" id="KW-1185">Reference proteome</keyword>
<proteinExistence type="predicted"/>